<dbReference type="GO" id="GO:0003677">
    <property type="term" value="F:DNA binding"/>
    <property type="evidence" value="ECO:0007669"/>
    <property type="project" value="UniProtKB-KW"/>
</dbReference>
<evidence type="ECO:0000313" key="3">
    <source>
        <dbReference type="EMBL" id="PKR85056.1"/>
    </source>
</evidence>
<dbReference type="PANTHER" id="PTHR46797:SF1">
    <property type="entry name" value="METHYLPHOSPHONATE SYNTHASE"/>
    <property type="match status" value="1"/>
</dbReference>
<dbReference type="PROSITE" id="PS50943">
    <property type="entry name" value="HTH_CROC1"/>
    <property type="match status" value="1"/>
</dbReference>
<dbReference type="OrthoDB" id="252257at2"/>
<reference evidence="3 4" key="1">
    <citation type="submission" date="2017-11" db="EMBL/GenBank/DDBJ databases">
        <title>Bacillus camelliae sp. nov., isolated from pu'er tea.</title>
        <authorList>
            <person name="Niu L."/>
        </authorList>
    </citation>
    <scope>NUCLEOTIDE SEQUENCE [LARGE SCALE GENOMIC DNA]</scope>
    <source>
        <strain evidence="3 4">7578-1</strain>
    </source>
</reference>
<dbReference type="AlphaFoldDB" id="A0A2N3LKC3"/>
<dbReference type="InterPro" id="IPR010982">
    <property type="entry name" value="Lambda_DNA-bd_dom_sf"/>
</dbReference>
<dbReference type="PANTHER" id="PTHR46797">
    <property type="entry name" value="HTH-TYPE TRANSCRIPTIONAL REGULATOR"/>
    <property type="match status" value="1"/>
</dbReference>
<dbReference type="CDD" id="cd00093">
    <property type="entry name" value="HTH_XRE"/>
    <property type="match status" value="1"/>
</dbReference>
<comment type="caution">
    <text evidence="3">The sequence shown here is derived from an EMBL/GenBank/DDBJ whole genome shotgun (WGS) entry which is preliminary data.</text>
</comment>
<dbReference type="InterPro" id="IPR050807">
    <property type="entry name" value="TransReg_Diox_bact_type"/>
</dbReference>
<dbReference type="InterPro" id="IPR001387">
    <property type="entry name" value="Cro/C1-type_HTH"/>
</dbReference>
<protein>
    <recommendedName>
        <fullName evidence="2">HTH cro/C1-type domain-containing protein</fullName>
    </recommendedName>
</protein>
<dbReference type="Pfam" id="PF01381">
    <property type="entry name" value="HTH_3"/>
    <property type="match status" value="1"/>
</dbReference>
<dbReference type="Proteomes" id="UP000233440">
    <property type="component" value="Unassembled WGS sequence"/>
</dbReference>
<dbReference type="GO" id="GO:0003700">
    <property type="term" value="F:DNA-binding transcription factor activity"/>
    <property type="evidence" value="ECO:0007669"/>
    <property type="project" value="TreeGrafter"/>
</dbReference>
<evidence type="ECO:0000256" key="1">
    <source>
        <dbReference type="ARBA" id="ARBA00023125"/>
    </source>
</evidence>
<dbReference type="GO" id="GO:0005829">
    <property type="term" value="C:cytosol"/>
    <property type="evidence" value="ECO:0007669"/>
    <property type="project" value="TreeGrafter"/>
</dbReference>
<proteinExistence type="predicted"/>
<name>A0A2N3LKC3_9BACI</name>
<dbReference type="EMBL" id="PIQO01000006">
    <property type="protein sequence ID" value="PKR85056.1"/>
    <property type="molecule type" value="Genomic_DNA"/>
</dbReference>
<dbReference type="SMART" id="SM00530">
    <property type="entry name" value="HTH_XRE"/>
    <property type="match status" value="1"/>
</dbReference>
<gene>
    <name evidence="3" type="ORF">CWO92_09820</name>
</gene>
<evidence type="ECO:0000259" key="2">
    <source>
        <dbReference type="PROSITE" id="PS50943"/>
    </source>
</evidence>
<dbReference type="Gene3D" id="1.10.260.40">
    <property type="entry name" value="lambda repressor-like DNA-binding domains"/>
    <property type="match status" value="1"/>
</dbReference>
<dbReference type="SUPFAM" id="SSF47413">
    <property type="entry name" value="lambda repressor-like DNA-binding domains"/>
    <property type="match status" value="1"/>
</dbReference>
<feature type="domain" description="HTH cro/C1-type" evidence="2">
    <location>
        <begin position="8"/>
        <end position="62"/>
    </location>
</feature>
<sequence length="108" mass="12581">MRGHGKKIKYYRQKQQMSQEELGKRLNVSNTYISKIENEKTPISLETLGKIAEILDVNPKDLIDNTKIEVNGDSGTRWIILGKKMEERGITPEQIEEWARIAKFYDDK</sequence>
<keyword evidence="1" id="KW-0238">DNA-binding</keyword>
<keyword evidence="4" id="KW-1185">Reference proteome</keyword>
<organism evidence="3 4">
    <name type="scientific">Heyndrickxia camelliae</name>
    <dbReference type="NCBI Taxonomy" id="1707093"/>
    <lineage>
        <taxon>Bacteria</taxon>
        <taxon>Bacillati</taxon>
        <taxon>Bacillota</taxon>
        <taxon>Bacilli</taxon>
        <taxon>Bacillales</taxon>
        <taxon>Bacillaceae</taxon>
        <taxon>Heyndrickxia</taxon>
    </lineage>
</organism>
<accession>A0A2N3LKC3</accession>
<evidence type="ECO:0000313" key="4">
    <source>
        <dbReference type="Proteomes" id="UP000233440"/>
    </source>
</evidence>
<dbReference type="RefSeq" id="WP_101354037.1">
    <property type="nucleotide sequence ID" value="NZ_PIQO01000006.1"/>
</dbReference>